<feature type="region of interest" description="Disordered" evidence="1">
    <location>
        <begin position="1"/>
        <end position="111"/>
    </location>
</feature>
<feature type="compositionally biased region" description="Polar residues" evidence="1">
    <location>
        <begin position="408"/>
        <end position="427"/>
    </location>
</feature>
<feature type="region of interest" description="Disordered" evidence="1">
    <location>
        <begin position="767"/>
        <end position="795"/>
    </location>
</feature>
<dbReference type="AlphaFoldDB" id="A0A0N1I9G3"/>
<dbReference type="PANTHER" id="PTHR43830:SF20">
    <property type="entry name" value="PSP1 C-TERMINAL DOMAIN-CONTAINING PROTEIN"/>
    <property type="match status" value="1"/>
</dbReference>
<name>A0A0N1I9G3_LEPSE</name>
<dbReference type="Proteomes" id="UP000038009">
    <property type="component" value="Unassembled WGS sequence"/>
</dbReference>
<dbReference type="InterPro" id="IPR007557">
    <property type="entry name" value="PSP1_C"/>
</dbReference>
<dbReference type="Pfam" id="PF04468">
    <property type="entry name" value="PSP1"/>
    <property type="match status" value="1"/>
</dbReference>
<reference evidence="3 4" key="1">
    <citation type="journal article" date="2015" name="PLoS Pathog.">
        <title>Leptomonas seymouri: Adaptations to the Dixenous Life Cycle Analyzed by Genome Sequencing, Transcriptome Profiling and Co-infection with Leishmania donovani.</title>
        <authorList>
            <person name="Kraeva N."/>
            <person name="Butenko A."/>
            <person name="Hlavacova J."/>
            <person name="Kostygov A."/>
            <person name="Myskova J."/>
            <person name="Grybchuk D."/>
            <person name="Lestinova T."/>
            <person name="Votypka J."/>
            <person name="Volf P."/>
            <person name="Opperdoes F."/>
            <person name="Flegontov P."/>
            <person name="Lukes J."/>
            <person name="Yurchenko V."/>
        </authorList>
    </citation>
    <scope>NUCLEOTIDE SEQUENCE [LARGE SCALE GENOMIC DNA]</scope>
    <source>
        <strain evidence="3 4">ATCC 30220</strain>
    </source>
</reference>
<proteinExistence type="predicted"/>
<dbReference type="VEuPathDB" id="TriTrypDB:Lsey_0044_0140"/>
<feature type="compositionally biased region" description="Low complexity" evidence="1">
    <location>
        <begin position="501"/>
        <end position="521"/>
    </location>
</feature>
<dbReference type="PANTHER" id="PTHR43830">
    <property type="entry name" value="PROTEIN PSP1"/>
    <property type="match status" value="1"/>
</dbReference>
<feature type="compositionally biased region" description="Basic and acidic residues" evidence="1">
    <location>
        <begin position="578"/>
        <end position="590"/>
    </location>
</feature>
<feature type="region of interest" description="Disordered" evidence="1">
    <location>
        <begin position="836"/>
        <end position="870"/>
    </location>
</feature>
<keyword evidence="4" id="KW-1185">Reference proteome</keyword>
<feature type="region of interest" description="Disordered" evidence="1">
    <location>
        <begin position="643"/>
        <end position="670"/>
    </location>
</feature>
<feature type="region of interest" description="Disordered" evidence="1">
    <location>
        <begin position="709"/>
        <end position="753"/>
    </location>
</feature>
<dbReference type="OMA" id="EEYRWLY"/>
<feature type="compositionally biased region" description="Low complexity" evidence="1">
    <location>
        <begin position="467"/>
        <end position="486"/>
    </location>
</feature>
<comment type="caution">
    <text evidence="3">The sequence shown here is derived from an EMBL/GenBank/DDBJ whole genome shotgun (WGS) entry which is preliminary data.</text>
</comment>
<dbReference type="InterPro" id="IPR047767">
    <property type="entry name" value="PSP1-like"/>
</dbReference>
<evidence type="ECO:0000313" key="4">
    <source>
        <dbReference type="Proteomes" id="UP000038009"/>
    </source>
</evidence>
<feature type="compositionally biased region" description="Low complexity" evidence="1">
    <location>
        <begin position="50"/>
        <end position="74"/>
    </location>
</feature>
<dbReference type="EMBL" id="LJSK01000044">
    <property type="protein sequence ID" value="KPI88643.1"/>
    <property type="molecule type" value="Genomic_DNA"/>
</dbReference>
<feature type="compositionally biased region" description="Basic and acidic residues" evidence="1">
    <location>
        <begin position="35"/>
        <end position="49"/>
    </location>
</feature>
<feature type="compositionally biased region" description="Low complexity" evidence="1">
    <location>
        <begin position="216"/>
        <end position="240"/>
    </location>
</feature>
<gene>
    <name evidence="3" type="ORF">ABL78_2247</name>
</gene>
<feature type="compositionally biased region" description="Polar residues" evidence="1">
    <location>
        <begin position="241"/>
        <end position="252"/>
    </location>
</feature>
<evidence type="ECO:0000313" key="3">
    <source>
        <dbReference type="EMBL" id="KPI88643.1"/>
    </source>
</evidence>
<feature type="region of interest" description="Disordered" evidence="1">
    <location>
        <begin position="269"/>
        <end position="304"/>
    </location>
</feature>
<evidence type="ECO:0000259" key="2">
    <source>
        <dbReference type="PROSITE" id="PS51411"/>
    </source>
</evidence>
<dbReference type="OrthoDB" id="248372at2759"/>
<protein>
    <recommendedName>
        <fullName evidence="2">PSP1 C-terminal domain-containing protein</fullName>
    </recommendedName>
</protein>
<feature type="compositionally biased region" description="Low complexity" evidence="1">
    <location>
        <begin position="287"/>
        <end position="304"/>
    </location>
</feature>
<feature type="region of interest" description="Disordered" evidence="1">
    <location>
        <begin position="552"/>
        <end position="597"/>
    </location>
</feature>
<feature type="domain" description="PSP1 C-terminal" evidence="2">
    <location>
        <begin position="977"/>
        <end position="1063"/>
    </location>
</feature>
<feature type="compositionally biased region" description="Basic and acidic residues" evidence="1">
    <location>
        <begin position="85"/>
        <end position="97"/>
    </location>
</feature>
<sequence>MPSKANNAGGGGGGSADSSTYHTPRYVNGRRASARRGEAAKSRNADKHTSTAAEAGAAVAAAAKSTTADITSTTRPEHGAYASHTTERQQQLDEGRPHRQGTAAPTSSSRALNALSPAFIPRQYQQGGEASGALSFSSATSPLAYMGSTGVASSVSSPLTFTASMTNTRHSIMSPMTPSLSEQTNTPLFPHASNNCEAVVSTSAMQLRDAYARAAAAKATTTTTTTTTTNRSTRSTSLTSQLMQPSPATQPDTAGVRAFNLTEGGASSAATLPSQQRQHRAPPPSAPSQGSSVRATAGSTPAAASGAVYGPSVSVFHPQFIDVTTGATSMTPFALNDDNVDELVGVGDASGEAWMQGEVAALAQEIIDAVPRQLQHVQQQQQLQTAVPRRMCATTVAVLASHDAPTAQLSVSVPTRRSERTQQSQPASIHAVPSVSTQEATRPKCEEMVLATATARPPPSSQRHKASVTTATSSAPATNAASYNTAEEAHSQETPQRRPRQAAANANTTTTTTASADARSSSGALLTAFTGAESGANTVERLYACMANTDERTEDGRSVTSKMGLTGSVRRGVQPRYGDNDERNDDERGMESSAVTPTATPAKVLAVEGSPFVAAAAAESITADPLRLNRRLLTEEDSAIIFSESSLSESTRSGRAPQPQSQPPHATPTNTNLQRAIMQFMAQIQTNNCKAAAAAAAATTTSMVTTAAPSTAAATTPQKPSANTHASSELTSTSFKTPEMERVPSARPSATRNPTCRTITTIIHTPNTTFAGTHTSSNNTSVHSTRAADAPPATADATKNARGAQRSLASCLEAIAPAKTAAARQSHNAVPEAAAAHANSNAMPVPRSQRRVARQAGSTNNVTAPSSSVVNNSSIASNATTTTHAETHATSPLLVNLRASPQAMPYAVVVDGHMGRRVTAVSTAPLKAGACVLFEEDRGVDMGRVVQCDKLEDGDAFDALPTLASATSPLSRKDRPASVLRPATAEEEYRWLYTDVKEAEATLEPCREAAARLGLPVRVVGAIYQFNKTKLTFYYESDSRVDFRPLLPTLFSRFHCRIWMARMETPTTTEGARKDATAMKAEASA</sequence>
<accession>A0A0N1I9G3</accession>
<feature type="region of interest" description="Disordered" evidence="1">
    <location>
        <begin position="216"/>
        <end position="254"/>
    </location>
</feature>
<feature type="compositionally biased region" description="Polar residues" evidence="1">
    <location>
        <begin position="723"/>
        <end position="736"/>
    </location>
</feature>
<feature type="region of interest" description="Disordered" evidence="1">
    <location>
        <begin position="408"/>
        <end position="521"/>
    </location>
</feature>
<evidence type="ECO:0000256" key="1">
    <source>
        <dbReference type="SAM" id="MobiDB-lite"/>
    </source>
</evidence>
<organism evidence="3 4">
    <name type="scientific">Leptomonas seymouri</name>
    <dbReference type="NCBI Taxonomy" id="5684"/>
    <lineage>
        <taxon>Eukaryota</taxon>
        <taxon>Discoba</taxon>
        <taxon>Euglenozoa</taxon>
        <taxon>Kinetoplastea</taxon>
        <taxon>Metakinetoplastina</taxon>
        <taxon>Trypanosomatida</taxon>
        <taxon>Trypanosomatidae</taxon>
        <taxon>Leishmaniinae</taxon>
        <taxon>Leptomonas</taxon>
    </lineage>
</organism>
<feature type="compositionally biased region" description="Low complexity" evidence="1">
    <location>
        <begin position="709"/>
        <end position="722"/>
    </location>
</feature>
<dbReference type="GO" id="GO:0005737">
    <property type="term" value="C:cytoplasm"/>
    <property type="evidence" value="ECO:0007669"/>
    <property type="project" value="TreeGrafter"/>
</dbReference>
<dbReference type="PROSITE" id="PS51411">
    <property type="entry name" value="PSP1_C"/>
    <property type="match status" value="1"/>
</dbReference>
<feature type="compositionally biased region" description="Low complexity" evidence="1">
    <location>
        <begin position="643"/>
        <end position="656"/>
    </location>
</feature>
<feature type="compositionally biased region" description="Low complexity" evidence="1">
    <location>
        <begin position="858"/>
        <end position="870"/>
    </location>
</feature>